<comment type="caution">
    <text evidence="1">The sequence shown here is derived from an EMBL/GenBank/DDBJ whole genome shotgun (WGS) entry which is preliminary data.</text>
</comment>
<evidence type="ECO:0000313" key="2">
    <source>
        <dbReference type="Proteomes" id="UP000095087"/>
    </source>
</evidence>
<protein>
    <submittedName>
        <fullName evidence="1">Uncharacterized protein</fullName>
    </submittedName>
</protein>
<dbReference type="AlphaFoldDB" id="A0A1E2RWY8"/>
<dbReference type="RefSeq" id="WP_069095575.1">
    <property type="nucleotide sequence ID" value="NZ_MASI01000006.1"/>
</dbReference>
<name>A0A1E2RWY8_9HYPH</name>
<organism evidence="1 2">
    <name type="scientific">Methyloligella halotolerans</name>
    <dbReference type="NCBI Taxonomy" id="1177755"/>
    <lineage>
        <taxon>Bacteria</taxon>
        <taxon>Pseudomonadati</taxon>
        <taxon>Pseudomonadota</taxon>
        <taxon>Alphaproteobacteria</taxon>
        <taxon>Hyphomicrobiales</taxon>
        <taxon>Hyphomicrobiaceae</taxon>
        <taxon>Methyloligella</taxon>
    </lineage>
</organism>
<dbReference type="EMBL" id="MASI01000006">
    <property type="protein sequence ID" value="ODA66598.1"/>
    <property type="molecule type" value="Genomic_DNA"/>
</dbReference>
<reference evidence="1 2" key="1">
    <citation type="submission" date="2016-07" db="EMBL/GenBank/DDBJ databases">
        <title>Draft genome sequence of Methyloligella halotolerans C2T (VKM B-2706T=CCUG 61687T=DSM 25045T), a halotolerant polyhydroxybutyrate accumulating methylotroph.</title>
        <authorList>
            <person name="Vasilenko O.V."/>
            <person name="Doronina N.V."/>
            <person name="Poroshina M.N."/>
            <person name="Tarlachkov S.V."/>
            <person name="Trotsenko Y.A."/>
        </authorList>
    </citation>
    <scope>NUCLEOTIDE SEQUENCE [LARGE SCALE GENOMIC DNA]</scope>
    <source>
        <strain evidence="1 2">VKM B-2706</strain>
    </source>
</reference>
<keyword evidence="2" id="KW-1185">Reference proteome</keyword>
<proteinExistence type="predicted"/>
<sequence length="94" mass="10695">MALDAEKYLPYFDDFDLSEDQKRATIEALWIVAETFADLAFGLHPSQQLIAANDNDSFSESNVLQYFKEAAADPVLDGYEDFLRKLEGPKDKKE</sequence>
<accession>A0A1E2RWY8</accession>
<dbReference type="Proteomes" id="UP000095087">
    <property type="component" value="Unassembled WGS sequence"/>
</dbReference>
<gene>
    <name evidence="1" type="ORF">A7A08_02365</name>
</gene>
<dbReference type="OrthoDB" id="7876422at2"/>
<evidence type="ECO:0000313" key="1">
    <source>
        <dbReference type="EMBL" id="ODA66598.1"/>
    </source>
</evidence>